<gene>
    <name evidence="3" type="ORF">GGX14DRAFT_697865</name>
</gene>
<feature type="compositionally biased region" description="Acidic residues" evidence="1">
    <location>
        <begin position="1"/>
        <end position="13"/>
    </location>
</feature>
<keyword evidence="4" id="KW-1185">Reference proteome</keyword>
<feature type="compositionally biased region" description="Low complexity" evidence="1">
    <location>
        <begin position="211"/>
        <end position="224"/>
    </location>
</feature>
<evidence type="ECO:0000313" key="4">
    <source>
        <dbReference type="Proteomes" id="UP001219525"/>
    </source>
</evidence>
<dbReference type="InterPro" id="IPR006880">
    <property type="entry name" value="INO80B_C"/>
</dbReference>
<protein>
    <recommendedName>
        <fullName evidence="2">INO80 complex subunit B-like conserved region domain-containing protein</fullName>
    </recommendedName>
</protein>
<reference evidence="3" key="1">
    <citation type="submission" date="2023-03" db="EMBL/GenBank/DDBJ databases">
        <title>Massive genome expansion in bonnet fungi (Mycena s.s.) driven by repeated elements and novel gene families across ecological guilds.</title>
        <authorList>
            <consortium name="Lawrence Berkeley National Laboratory"/>
            <person name="Harder C.B."/>
            <person name="Miyauchi S."/>
            <person name="Viragh M."/>
            <person name="Kuo A."/>
            <person name="Thoen E."/>
            <person name="Andreopoulos B."/>
            <person name="Lu D."/>
            <person name="Skrede I."/>
            <person name="Drula E."/>
            <person name="Henrissat B."/>
            <person name="Morin E."/>
            <person name="Kohler A."/>
            <person name="Barry K."/>
            <person name="LaButti K."/>
            <person name="Morin E."/>
            <person name="Salamov A."/>
            <person name="Lipzen A."/>
            <person name="Mereny Z."/>
            <person name="Hegedus B."/>
            <person name="Baldrian P."/>
            <person name="Stursova M."/>
            <person name="Weitz H."/>
            <person name="Taylor A."/>
            <person name="Grigoriev I.V."/>
            <person name="Nagy L.G."/>
            <person name="Martin F."/>
            <person name="Kauserud H."/>
        </authorList>
    </citation>
    <scope>NUCLEOTIDE SEQUENCE</scope>
    <source>
        <strain evidence="3">9144</strain>
    </source>
</reference>
<name>A0AAD6VCL3_9AGAR</name>
<feature type="region of interest" description="Disordered" evidence="1">
    <location>
        <begin position="1"/>
        <end position="248"/>
    </location>
</feature>
<dbReference type="GO" id="GO:0031011">
    <property type="term" value="C:Ino80 complex"/>
    <property type="evidence" value="ECO:0007669"/>
    <property type="project" value="InterPro"/>
</dbReference>
<evidence type="ECO:0000256" key="1">
    <source>
        <dbReference type="SAM" id="MobiDB-lite"/>
    </source>
</evidence>
<proteinExistence type="predicted"/>
<evidence type="ECO:0000259" key="2">
    <source>
        <dbReference type="SMART" id="SM01406"/>
    </source>
</evidence>
<dbReference type="AlphaFoldDB" id="A0AAD6VCL3"/>
<dbReference type="Proteomes" id="UP001219525">
    <property type="component" value="Unassembled WGS sequence"/>
</dbReference>
<evidence type="ECO:0000313" key="3">
    <source>
        <dbReference type="EMBL" id="KAJ7209155.1"/>
    </source>
</evidence>
<dbReference type="EMBL" id="JARJCW010000031">
    <property type="protein sequence ID" value="KAJ7209155.1"/>
    <property type="molecule type" value="Genomic_DNA"/>
</dbReference>
<accession>A0AAD6VCL3</accession>
<feature type="compositionally biased region" description="Acidic residues" evidence="1">
    <location>
        <begin position="226"/>
        <end position="238"/>
    </location>
</feature>
<organism evidence="3 4">
    <name type="scientific">Mycena pura</name>
    <dbReference type="NCBI Taxonomy" id="153505"/>
    <lineage>
        <taxon>Eukaryota</taxon>
        <taxon>Fungi</taxon>
        <taxon>Dikarya</taxon>
        <taxon>Basidiomycota</taxon>
        <taxon>Agaricomycotina</taxon>
        <taxon>Agaricomycetes</taxon>
        <taxon>Agaricomycetidae</taxon>
        <taxon>Agaricales</taxon>
        <taxon>Marasmiineae</taxon>
        <taxon>Mycenaceae</taxon>
        <taxon>Mycena</taxon>
    </lineage>
</organism>
<feature type="compositionally biased region" description="Acidic residues" evidence="1">
    <location>
        <begin position="20"/>
        <end position="43"/>
    </location>
</feature>
<feature type="compositionally biased region" description="Acidic residues" evidence="1">
    <location>
        <begin position="94"/>
        <end position="105"/>
    </location>
</feature>
<feature type="compositionally biased region" description="Polar residues" evidence="1">
    <location>
        <begin position="142"/>
        <end position="160"/>
    </location>
</feature>
<dbReference type="Pfam" id="PF04795">
    <property type="entry name" value="PAPA-1"/>
    <property type="match status" value="1"/>
</dbReference>
<feature type="domain" description="INO80 complex subunit B-like conserved region" evidence="2">
    <location>
        <begin position="175"/>
        <end position="266"/>
    </location>
</feature>
<dbReference type="SMART" id="SM01406">
    <property type="entry name" value="PAPA-1"/>
    <property type="match status" value="1"/>
</dbReference>
<feature type="compositionally biased region" description="Basic residues" evidence="1">
    <location>
        <begin position="198"/>
        <end position="209"/>
    </location>
</feature>
<sequence length="352" mass="37248">MVASEESEVDIEVADVHESGEDEEMDEEEDAGQDELDESDNEQADGSQSWSPRPQPAPGRVPPLTIKLKFGAQPERRAPVRRYAYGRGARNEDIESEDSDSDEDDAAPRSKLHAGPSSGRQLTARQAALANAVDPSHVSLGASPQPSDVPSRGLSAQGTATEGAAPKKRGQSPSQIALRKEENARKRKNMIAETINRLLKKQSRAKTRRNAAAPVPTPVTVTAPQSDEDAADMDDEREDAPPAPSTSTAAAIPMYRWISTSRPPEPAAPPDAMCVDSEPAPPPVASISFSIPEAFLSTSGADESAARAPCLPTPAHCAIEGCEGARKYRAVGKAWGVGACGLGHLRLLQGNA</sequence>
<comment type="caution">
    <text evidence="3">The sequence shown here is derived from an EMBL/GenBank/DDBJ whole genome shotgun (WGS) entry which is preliminary data.</text>
</comment>